<evidence type="ECO:0000313" key="6">
    <source>
        <dbReference type="EMBL" id="PLW86215.1"/>
    </source>
</evidence>
<feature type="signal peptide" evidence="4">
    <location>
        <begin position="1"/>
        <end position="24"/>
    </location>
</feature>
<dbReference type="InterPro" id="IPR028082">
    <property type="entry name" value="Peripla_BP_I"/>
</dbReference>
<comment type="subcellular location">
    <subcellularLocation>
        <location evidence="1">Cell envelope</location>
    </subcellularLocation>
</comment>
<dbReference type="SUPFAM" id="SSF53822">
    <property type="entry name" value="Periplasmic binding protein-like I"/>
    <property type="match status" value="1"/>
</dbReference>
<evidence type="ECO:0000259" key="5">
    <source>
        <dbReference type="Pfam" id="PF13407"/>
    </source>
</evidence>
<evidence type="ECO:0000313" key="7">
    <source>
        <dbReference type="Proteomes" id="UP000235162"/>
    </source>
</evidence>
<dbReference type="Proteomes" id="UP000235162">
    <property type="component" value="Unassembled WGS sequence"/>
</dbReference>
<dbReference type="PANTHER" id="PTHR46847:SF1">
    <property type="entry name" value="D-ALLOSE-BINDING PERIPLASMIC PROTEIN-RELATED"/>
    <property type="match status" value="1"/>
</dbReference>
<dbReference type="PROSITE" id="PS51257">
    <property type="entry name" value="PROKAR_LIPOPROTEIN"/>
    <property type="match status" value="1"/>
</dbReference>
<dbReference type="Gene3D" id="3.40.50.2300">
    <property type="match status" value="2"/>
</dbReference>
<protein>
    <submittedName>
        <fullName evidence="6">LacI family transcriptional regulator</fullName>
    </submittedName>
</protein>
<keyword evidence="3 4" id="KW-0732">Signal</keyword>
<evidence type="ECO:0000256" key="4">
    <source>
        <dbReference type="SAM" id="SignalP"/>
    </source>
</evidence>
<dbReference type="Pfam" id="PF13407">
    <property type="entry name" value="Peripla_BP_4"/>
    <property type="match status" value="1"/>
</dbReference>
<sequence>MLRKVTSLLACLSLALTLTGCGNAEQSSAPASTPEDTPDKPRVALIMKSLANEFFINMAAGAEQHQAQNDSYELVVNGIKNESDLAQQVSLVEQMMATQVDIIVIAPADSKGLLPVVKRAIDQGIVVVNIDNKFDDSILADMGIKVPFVGPDNREGARLVGDALAAQLTAGDQVAIIGGIPGAFNAQQRQLGFEDAMNAAGMAIVATQAADWEQAKAASVTGAILSENPDLKAILAANDSMALGAVAAVRQAGKTDAIAVVGFDNISAAAELVQTGEMLATADQFGDQLAVFGIEYALQILGSGDIPEDRKTPIELITR</sequence>
<keyword evidence="7" id="KW-1185">Reference proteome</keyword>
<accession>A0AAP8ME78</accession>
<evidence type="ECO:0000256" key="3">
    <source>
        <dbReference type="ARBA" id="ARBA00022729"/>
    </source>
</evidence>
<gene>
    <name evidence="6" type="ORF">C0029_07195</name>
</gene>
<dbReference type="PANTHER" id="PTHR46847">
    <property type="entry name" value="D-ALLOSE-BINDING PERIPLASMIC PROTEIN-RELATED"/>
    <property type="match status" value="1"/>
</dbReference>
<dbReference type="GO" id="GO:0030246">
    <property type="term" value="F:carbohydrate binding"/>
    <property type="evidence" value="ECO:0007669"/>
    <property type="project" value="UniProtKB-ARBA"/>
</dbReference>
<organism evidence="6 7">
    <name type="scientific">Halioglobus japonicus</name>
    <dbReference type="NCBI Taxonomy" id="930805"/>
    <lineage>
        <taxon>Bacteria</taxon>
        <taxon>Pseudomonadati</taxon>
        <taxon>Pseudomonadota</taxon>
        <taxon>Gammaproteobacteria</taxon>
        <taxon>Cellvibrionales</taxon>
        <taxon>Halieaceae</taxon>
        <taxon>Halioglobus</taxon>
    </lineage>
</organism>
<feature type="domain" description="Periplasmic binding protein" evidence="5">
    <location>
        <begin position="43"/>
        <end position="301"/>
    </location>
</feature>
<evidence type="ECO:0000256" key="1">
    <source>
        <dbReference type="ARBA" id="ARBA00004196"/>
    </source>
</evidence>
<dbReference type="GO" id="GO:0055085">
    <property type="term" value="P:transmembrane transport"/>
    <property type="evidence" value="ECO:0007669"/>
    <property type="project" value="UniProtKB-ARBA"/>
</dbReference>
<proteinExistence type="inferred from homology"/>
<dbReference type="EMBL" id="PKUR01000002">
    <property type="protein sequence ID" value="PLW86215.1"/>
    <property type="molecule type" value="Genomic_DNA"/>
</dbReference>
<dbReference type="GO" id="GO:0030313">
    <property type="term" value="C:cell envelope"/>
    <property type="evidence" value="ECO:0007669"/>
    <property type="project" value="UniProtKB-SubCell"/>
</dbReference>
<name>A0AAP8ME78_9GAMM</name>
<dbReference type="RefSeq" id="WP_102106218.1">
    <property type="nucleotide sequence ID" value="NZ_BMYL01000002.1"/>
</dbReference>
<dbReference type="CDD" id="cd19970">
    <property type="entry name" value="PBP1_ABC_sugar_binding-like"/>
    <property type="match status" value="1"/>
</dbReference>
<dbReference type="AlphaFoldDB" id="A0AAP8ME78"/>
<comment type="caution">
    <text evidence="6">The sequence shown here is derived from an EMBL/GenBank/DDBJ whole genome shotgun (WGS) entry which is preliminary data.</text>
</comment>
<comment type="similarity">
    <text evidence="2">Belongs to the bacterial solute-binding protein 2 family.</text>
</comment>
<feature type="chain" id="PRO_5042986286" evidence="4">
    <location>
        <begin position="25"/>
        <end position="319"/>
    </location>
</feature>
<evidence type="ECO:0000256" key="2">
    <source>
        <dbReference type="ARBA" id="ARBA00007639"/>
    </source>
</evidence>
<dbReference type="InterPro" id="IPR025997">
    <property type="entry name" value="SBP_2_dom"/>
</dbReference>
<reference evidence="6 7" key="1">
    <citation type="submission" date="2018-01" db="EMBL/GenBank/DDBJ databases">
        <title>The draft genome sequence of Halioglobus japonicus S1-36.</title>
        <authorList>
            <person name="Du Z.-J."/>
            <person name="Shi M.-J."/>
        </authorList>
    </citation>
    <scope>NUCLEOTIDE SEQUENCE [LARGE SCALE GENOMIC DNA]</scope>
    <source>
        <strain evidence="6 7">S1-36</strain>
    </source>
</reference>